<dbReference type="EMBL" id="QKZT01000020">
    <property type="protein sequence ID" value="PZX48393.1"/>
    <property type="molecule type" value="Genomic_DNA"/>
</dbReference>
<evidence type="ECO:0000256" key="5">
    <source>
        <dbReference type="ARBA" id="ARBA00022695"/>
    </source>
</evidence>
<evidence type="ECO:0000256" key="19">
    <source>
        <dbReference type="ARBA" id="ARBA00029943"/>
    </source>
</evidence>
<feature type="domain" description="ATP-dependent DNA ligase family profile" evidence="22">
    <location>
        <begin position="286"/>
        <end position="377"/>
    </location>
</feature>
<keyword evidence="17" id="KW-0464">Manganese</keyword>
<evidence type="ECO:0000256" key="13">
    <source>
        <dbReference type="ARBA" id="ARBA00022932"/>
    </source>
</evidence>
<dbReference type="Gene3D" id="2.40.50.140">
    <property type="entry name" value="Nucleic acid-binding proteins"/>
    <property type="match status" value="1"/>
</dbReference>
<keyword evidence="14" id="KW-0238">DNA-binding</keyword>
<evidence type="ECO:0000256" key="3">
    <source>
        <dbReference type="ARBA" id="ARBA00022598"/>
    </source>
</evidence>
<keyword evidence="12" id="KW-0067">ATP-binding</keyword>
<dbReference type="OrthoDB" id="9802472at2"/>
<gene>
    <name evidence="23" type="ORF">LV85_03637</name>
</gene>
<evidence type="ECO:0000313" key="23">
    <source>
        <dbReference type="EMBL" id="PZX48393.1"/>
    </source>
</evidence>
<dbReference type="Gene3D" id="3.90.920.10">
    <property type="entry name" value="DNA primase, PRIM domain"/>
    <property type="match status" value="1"/>
</dbReference>
<dbReference type="Gene3D" id="3.30.470.30">
    <property type="entry name" value="DNA ligase/mRNA capping enzyme"/>
    <property type="match status" value="1"/>
</dbReference>
<evidence type="ECO:0000259" key="22">
    <source>
        <dbReference type="PROSITE" id="PS50160"/>
    </source>
</evidence>
<evidence type="ECO:0000256" key="7">
    <source>
        <dbReference type="ARBA" id="ARBA00022723"/>
    </source>
</evidence>
<keyword evidence="10" id="KW-0378">Hydrolase</keyword>
<dbReference type="NCBIfam" id="TIGR02779">
    <property type="entry name" value="NHEJ_ligase_lig"/>
    <property type="match status" value="1"/>
</dbReference>
<keyword evidence="18" id="KW-0511">Multifunctional enzyme</keyword>
<protein>
    <recommendedName>
        <fullName evidence="2">DNA ligase (ATP)</fullName>
        <ecNumber evidence="2">6.5.1.1</ecNumber>
    </recommendedName>
    <alternativeName>
        <fullName evidence="19">NHEJ DNA polymerase</fullName>
    </alternativeName>
</protein>
<evidence type="ECO:0000256" key="20">
    <source>
        <dbReference type="ARBA" id="ARBA00034003"/>
    </source>
</evidence>
<dbReference type="InterPro" id="IPR014144">
    <property type="entry name" value="LigD_PE_domain"/>
</dbReference>
<dbReference type="Pfam" id="PF04679">
    <property type="entry name" value="DNA_ligase_A_C"/>
    <property type="match status" value="1"/>
</dbReference>
<keyword evidence="3" id="KW-0436">Ligase</keyword>
<dbReference type="Gene3D" id="3.30.1490.70">
    <property type="match status" value="1"/>
</dbReference>
<evidence type="ECO:0000256" key="16">
    <source>
        <dbReference type="ARBA" id="ARBA00023204"/>
    </source>
</evidence>
<dbReference type="InterPro" id="IPR052171">
    <property type="entry name" value="NHEJ_LigD"/>
</dbReference>
<dbReference type="GO" id="GO:0005524">
    <property type="term" value="F:ATP binding"/>
    <property type="evidence" value="ECO:0007669"/>
    <property type="project" value="UniProtKB-KW"/>
</dbReference>
<dbReference type="RefSeq" id="WP_111322064.1">
    <property type="nucleotide sequence ID" value="NZ_QKZT01000020.1"/>
</dbReference>
<keyword evidence="13" id="KW-0239">DNA-directed DNA polymerase</keyword>
<feature type="compositionally biased region" description="Basic and acidic residues" evidence="21">
    <location>
        <begin position="486"/>
        <end position="506"/>
    </location>
</feature>
<dbReference type="InterPro" id="IPR012309">
    <property type="entry name" value="DNA_ligase_ATP-dep_C"/>
</dbReference>
<dbReference type="Pfam" id="PF21686">
    <property type="entry name" value="LigD_Prim-Pol"/>
    <property type="match status" value="1"/>
</dbReference>
<comment type="caution">
    <text evidence="23">The sequence shown here is derived from an EMBL/GenBank/DDBJ whole genome shotgun (WGS) entry which is preliminary data.</text>
</comment>
<dbReference type="GO" id="GO:0003910">
    <property type="term" value="F:DNA ligase (ATP) activity"/>
    <property type="evidence" value="ECO:0007669"/>
    <property type="project" value="UniProtKB-EC"/>
</dbReference>
<evidence type="ECO:0000256" key="12">
    <source>
        <dbReference type="ARBA" id="ARBA00022840"/>
    </source>
</evidence>
<dbReference type="InterPro" id="IPR014146">
    <property type="entry name" value="LigD_ligase_dom"/>
</dbReference>
<dbReference type="Proteomes" id="UP000248882">
    <property type="component" value="Unassembled WGS sequence"/>
</dbReference>
<proteinExistence type="predicted"/>
<evidence type="ECO:0000256" key="17">
    <source>
        <dbReference type="ARBA" id="ARBA00023211"/>
    </source>
</evidence>
<keyword evidence="11" id="KW-0269">Exonuclease</keyword>
<name>A0A2W7QJ75_9BACT</name>
<dbReference type="InterPro" id="IPR014145">
    <property type="entry name" value="LigD_pol_dom"/>
</dbReference>
<dbReference type="CDD" id="cd04865">
    <property type="entry name" value="LigD_Pol_like_2"/>
    <property type="match status" value="1"/>
</dbReference>
<dbReference type="NCBIfam" id="TIGR02776">
    <property type="entry name" value="NHEJ_ligase_prk"/>
    <property type="match status" value="1"/>
</dbReference>
<evidence type="ECO:0000256" key="10">
    <source>
        <dbReference type="ARBA" id="ARBA00022801"/>
    </source>
</evidence>
<dbReference type="SUPFAM" id="SSF50249">
    <property type="entry name" value="Nucleic acid-binding proteins"/>
    <property type="match status" value="1"/>
</dbReference>
<dbReference type="PROSITE" id="PS50160">
    <property type="entry name" value="DNA_LIGASE_A3"/>
    <property type="match status" value="1"/>
</dbReference>
<evidence type="ECO:0000256" key="6">
    <source>
        <dbReference type="ARBA" id="ARBA00022722"/>
    </source>
</evidence>
<evidence type="ECO:0000256" key="15">
    <source>
        <dbReference type="ARBA" id="ARBA00023172"/>
    </source>
</evidence>
<dbReference type="GO" id="GO:0004527">
    <property type="term" value="F:exonuclease activity"/>
    <property type="evidence" value="ECO:0007669"/>
    <property type="project" value="UniProtKB-KW"/>
</dbReference>
<dbReference type="SUPFAM" id="SSF56091">
    <property type="entry name" value="DNA ligase/mRNA capping enzyme, catalytic domain"/>
    <property type="match status" value="1"/>
</dbReference>
<keyword evidence="8" id="KW-0547">Nucleotide-binding</keyword>
<evidence type="ECO:0000256" key="21">
    <source>
        <dbReference type="SAM" id="MobiDB-lite"/>
    </source>
</evidence>
<evidence type="ECO:0000256" key="14">
    <source>
        <dbReference type="ARBA" id="ARBA00023125"/>
    </source>
</evidence>
<evidence type="ECO:0000256" key="2">
    <source>
        <dbReference type="ARBA" id="ARBA00012727"/>
    </source>
</evidence>
<keyword evidence="5" id="KW-0548">Nucleotidyltransferase</keyword>
<keyword evidence="7" id="KW-0479">Metal-binding</keyword>
<evidence type="ECO:0000256" key="9">
    <source>
        <dbReference type="ARBA" id="ARBA00022763"/>
    </source>
</evidence>
<dbReference type="GO" id="GO:0006310">
    <property type="term" value="P:DNA recombination"/>
    <property type="evidence" value="ECO:0007669"/>
    <property type="project" value="UniProtKB-KW"/>
</dbReference>
<dbReference type="Pfam" id="PF13298">
    <property type="entry name" value="LigD_N"/>
    <property type="match status" value="1"/>
</dbReference>
<evidence type="ECO:0000256" key="18">
    <source>
        <dbReference type="ARBA" id="ARBA00023268"/>
    </source>
</evidence>
<dbReference type="InterPro" id="IPR014143">
    <property type="entry name" value="NHEJ_ligase_prk"/>
</dbReference>
<evidence type="ECO:0000256" key="4">
    <source>
        <dbReference type="ARBA" id="ARBA00022679"/>
    </source>
</evidence>
<keyword evidence="16" id="KW-0234">DNA repair</keyword>
<dbReference type="PANTHER" id="PTHR42705:SF3">
    <property type="entry name" value="ATP-DEPENDENT DNA LIGASE"/>
    <property type="match status" value="1"/>
</dbReference>
<feature type="region of interest" description="Disordered" evidence="21">
    <location>
        <begin position="1"/>
        <end position="20"/>
    </location>
</feature>
<keyword evidence="4" id="KW-0808">Transferase</keyword>
<evidence type="ECO:0000256" key="11">
    <source>
        <dbReference type="ARBA" id="ARBA00022839"/>
    </source>
</evidence>
<reference evidence="23 24" key="1">
    <citation type="submission" date="2018-06" db="EMBL/GenBank/DDBJ databases">
        <title>Genomic Encyclopedia of Archaeal and Bacterial Type Strains, Phase II (KMG-II): from individual species to whole genera.</title>
        <authorList>
            <person name="Goeker M."/>
        </authorList>
    </citation>
    <scope>NUCLEOTIDE SEQUENCE [LARGE SCALE GENOMIC DNA]</scope>
    <source>
        <strain evidence="23 24">DSM 19830</strain>
    </source>
</reference>
<keyword evidence="24" id="KW-1185">Reference proteome</keyword>
<dbReference type="CDD" id="cd07906">
    <property type="entry name" value="Adenylation_DNA_ligase_LigD_LigC"/>
    <property type="match status" value="1"/>
</dbReference>
<feature type="region of interest" description="Disordered" evidence="21">
    <location>
        <begin position="486"/>
        <end position="508"/>
    </location>
</feature>
<dbReference type="GO" id="GO:0003677">
    <property type="term" value="F:DNA binding"/>
    <property type="evidence" value="ECO:0007669"/>
    <property type="project" value="UniProtKB-KW"/>
</dbReference>
<dbReference type="NCBIfam" id="TIGR02777">
    <property type="entry name" value="LigD_PE_dom"/>
    <property type="match status" value="1"/>
</dbReference>
<dbReference type="GO" id="GO:0006281">
    <property type="term" value="P:DNA repair"/>
    <property type="evidence" value="ECO:0007669"/>
    <property type="project" value="UniProtKB-KW"/>
</dbReference>
<evidence type="ECO:0000313" key="24">
    <source>
        <dbReference type="Proteomes" id="UP000248882"/>
    </source>
</evidence>
<dbReference type="NCBIfam" id="TIGR02778">
    <property type="entry name" value="ligD_pol"/>
    <property type="match status" value="1"/>
</dbReference>
<dbReference type="EC" id="6.5.1.1" evidence="2"/>
<comment type="catalytic activity">
    <reaction evidence="20">
        <text>ATP + (deoxyribonucleotide)n-3'-hydroxyl + 5'-phospho-(deoxyribonucleotide)m = (deoxyribonucleotide)n+m + AMP + diphosphate.</text>
        <dbReference type="EC" id="6.5.1.1"/>
    </reaction>
</comment>
<dbReference type="InterPro" id="IPR012340">
    <property type="entry name" value="NA-bd_OB-fold"/>
</dbReference>
<keyword evidence="6" id="KW-0540">Nuclease</keyword>
<dbReference type="InterPro" id="IPR012310">
    <property type="entry name" value="DNA_ligase_ATP-dep_cent"/>
</dbReference>
<dbReference type="CDD" id="cd07971">
    <property type="entry name" value="OBF_DNA_ligase_LigD"/>
    <property type="match status" value="1"/>
</dbReference>
<keyword evidence="9" id="KW-0227">DNA damage</keyword>
<dbReference type="Pfam" id="PF01068">
    <property type="entry name" value="DNA_ligase_A_M"/>
    <property type="match status" value="1"/>
</dbReference>
<comment type="cofactor">
    <cofactor evidence="1">
        <name>Mn(2+)</name>
        <dbReference type="ChEBI" id="CHEBI:29035"/>
    </cofactor>
</comment>
<accession>A0A2W7QJ75</accession>
<keyword evidence="15" id="KW-0233">DNA recombination</keyword>
<dbReference type="PANTHER" id="PTHR42705">
    <property type="entry name" value="BIFUNCTIONAL NON-HOMOLOGOUS END JOINING PROTEIN LIGD"/>
    <property type="match status" value="1"/>
</dbReference>
<evidence type="ECO:0000256" key="8">
    <source>
        <dbReference type="ARBA" id="ARBA00022741"/>
    </source>
</evidence>
<dbReference type="GO" id="GO:0046872">
    <property type="term" value="F:metal ion binding"/>
    <property type="evidence" value="ECO:0007669"/>
    <property type="project" value="UniProtKB-KW"/>
</dbReference>
<dbReference type="GO" id="GO:0003887">
    <property type="term" value="F:DNA-directed DNA polymerase activity"/>
    <property type="evidence" value="ECO:0007669"/>
    <property type="project" value="UniProtKB-KW"/>
</dbReference>
<evidence type="ECO:0000256" key="1">
    <source>
        <dbReference type="ARBA" id="ARBA00001936"/>
    </source>
</evidence>
<sequence>MALEEYNKKRDFNKTNEPRGDIGLQTGELRFVVQRHDASHLHFDLRLEIDGVLKSWAVPKGPSLNPNDKRLAVETEDHPMKYLDFHGTIPKGNYGAGEMTIWDTGTYSPVSDEKKSLSKMYQNGDLKITFFGTKLQGDFALVKTKFEGKKPNWLLIKKKDEFATDLDYDANLHLGEAEATHSTRAPEAITLKQQVSPMLATTSKNLKFPSSKNWLYEIKWDGYRMICNHSNSATSLYSRNGIDYSEIYPELIDGLKQLPKHAILDGEVVSLDKDGVSRFQWLQHFADEPKGQLVYVVFDLLYLDGHSIIHLKLEERKELLEALVEDVPKVRYSEHLRGGGKAFFEEVKKKGLEGIIGKKADSHYYPDVRSDDWVKFKTQESIETVICGYTKSENRPFGSLILGLQEKNELKYVGNCGTGFSIAQQKDLLAQFKKIKQSQSPFPDKINLNGRKPIWLHSVMVAEVTFAEWTDNDRLRQPVFKGLRNDKLPQQLEAERPKDALKRDSNSENSLEIDGINVPVSNLEKALWPKEGITKYDLIDYYLSVSKYILPFLKDRPQNLHRHPNGIDKDGFYQKDTPEGYPDWIQTTSVYSESSEKNIDYMLCQNEATLIYMANLGCIEINPWNSRITSLDKPDYIVIDLDPSDKNDFKQVIEVAQAFHQLLEELQIDGYCKTSGASGLHIYIPLEANYTFEEGRDFCKLLCTIIQEQHPKLTTMERSLKARKGRIYLDYLQNRRGQTLASAYCVRPKPGGTVSTPLLWKEVNSKLDKNDFTIFTMKDRLKKYPRLFTEVLGKGVSIEKALKLLEG</sequence>
<dbReference type="AlphaFoldDB" id="A0A2W7QJ75"/>
<organism evidence="23 24">
    <name type="scientific">Algoriphagus chordae</name>
    <dbReference type="NCBI Taxonomy" id="237019"/>
    <lineage>
        <taxon>Bacteria</taxon>
        <taxon>Pseudomonadati</taxon>
        <taxon>Bacteroidota</taxon>
        <taxon>Cytophagia</taxon>
        <taxon>Cytophagales</taxon>
        <taxon>Cyclobacteriaceae</taxon>
        <taxon>Algoriphagus</taxon>
    </lineage>
</organism>